<dbReference type="InterPro" id="IPR036390">
    <property type="entry name" value="WH_DNA-bd_sf"/>
</dbReference>
<comment type="caution">
    <text evidence="2">The sequence shown here is derived from an EMBL/GenBank/DDBJ whole genome shotgun (WGS) entry which is preliminary data.</text>
</comment>
<dbReference type="Gene3D" id="1.10.10.10">
    <property type="entry name" value="Winged helix-like DNA-binding domain superfamily/Winged helix DNA-binding domain"/>
    <property type="match status" value="1"/>
</dbReference>
<keyword evidence="4" id="KW-1185">Reference proteome</keyword>
<dbReference type="SUPFAM" id="SSF46785">
    <property type="entry name" value="Winged helix' DNA-binding domain"/>
    <property type="match status" value="1"/>
</dbReference>
<dbReference type="EMBL" id="NPBY01000033">
    <property type="protein sequence ID" value="PAD76932.1"/>
    <property type="molecule type" value="Genomic_DNA"/>
</dbReference>
<reference evidence="1 4" key="2">
    <citation type="submission" date="2019-11" db="EMBL/GenBank/DDBJ databases">
        <title>Draft genome sequences of five Paenibacillus species of dairy origin.</title>
        <authorList>
            <person name="Olajide A.M."/>
            <person name="Chen S."/>
            <person name="Lapointe G."/>
        </authorList>
    </citation>
    <scope>NUCLEOTIDE SEQUENCE [LARGE SCALE GENOMIC DNA]</scope>
    <source>
        <strain evidence="1 4">3CS1</strain>
    </source>
</reference>
<dbReference type="Pfam" id="PF02082">
    <property type="entry name" value="Rrf2"/>
    <property type="match status" value="1"/>
</dbReference>
<dbReference type="Proteomes" id="UP000215596">
    <property type="component" value="Unassembled WGS sequence"/>
</dbReference>
<dbReference type="GO" id="GO:0005829">
    <property type="term" value="C:cytosol"/>
    <property type="evidence" value="ECO:0007669"/>
    <property type="project" value="TreeGrafter"/>
</dbReference>
<protein>
    <submittedName>
        <fullName evidence="2">Transcriptional regulator</fullName>
    </submittedName>
</protein>
<reference evidence="2 3" key="1">
    <citation type="submission" date="2017-07" db="EMBL/GenBank/DDBJ databases">
        <title>Isolation and whole genome analysis of endospore-forming bacteria from heroin.</title>
        <authorList>
            <person name="Kalinowski J."/>
            <person name="Ahrens B."/>
            <person name="Al-Dilaimi A."/>
            <person name="Winkler A."/>
            <person name="Wibberg D."/>
            <person name="Schleenbecker U."/>
            <person name="Ruckert C."/>
            <person name="Wolfel R."/>
            <person name="Grass G."/>
        </authorList>
    </citation>
    <scope>NUCLEOTIDE SEQUENCE [LARGE SCALE GENOMIC DNA]</scope>
    <source>
        <strain evidence="2 3">7537-G1</strain>
    </source>
</reference>
<proteinExistence type="predicted"/>
<dbReference type="Proteomes" id="UP000435177">
    <property type="component" value="Unassembled WGS sequence"/>
</dbReference>
<dbReference type="PROSITE" id="PS51197">
    <property type="entry name" value="HTH_RRF2_2"/>
    <property type="match status" value="1"/>
</dbReference>
<sequence>MVTTVVMTLKQISTRFSIAVHTLSLIAVSPANDCTGDYIAGSVNTNPVIIRRIIGMLKKAGLVDVRPGVGGASLLKRPEEITLLDVYRAVHAAEEKQLFRIHEDSNIDCPVGRNIEQSLQTELLAAQVAMEQRLAQTTLERLIQSFHDQ</sequence>
<name>A0A268EUY1_9BACL</name>
<dbReference type="InterPro" id="IPR000944">
    <property type="entry name" value="Tscrpt_reg_Rrf2"/>
</dbReference>
<evidence type="ECO:0000313" key="4">
    <source>
        <dbReference type="Proteomes" id="UP000435177"/>
    </source>
</evidence>
<dbReference type="FunFam" id="1.10.10.10:FF:000138">
    <property type="entry name" value="Rrf2 family transcriptional regulator"/>
    <property type="match status" value="1"/>
</dbReference>
<organism evidence="2 3">
    <name type="scientific">Paenibacillus campinasensis</name>
    <dbReference type="NCBI Taxonomy" id="66347"/>
    <lineage>
        <taxon>Bacteria</taxon>
        <taxon>Bacillati</taxon>
        <taxon>Bacillota</taxon>
        <taxon>Bacilli</taxon>
        <taxon>Bacillales</taxon>
        <taxon>Paenibacillaceae</taxon>
        <taxon>Paenibacillus</taxon>
    </lineage>
</organism>
<dbReference type="GO" id="GO:0003700">
    <property type="term" value="F:DNA-binding transcription factor activity"/>
    <property type="evidence" value="ECO:0007669"/>
    <property type="project" value="TreeGrafter"/>
</dbReference>
<evidence type="ECO:0000313" key="3">
    <source>
        <dbReference type="Proteomes" id="UP000215596"/>
    </source>
</evidence>
<dbReference type="PANTHER" id="PTHR33221">
    <property type="entry name" value="WINGED HELIX-TURN-HELIX TRANSCRIPTIONAL REGULATOR, RRF2 FAMILY"/>
    <property type="match status" value="1"/>
</dbReference>
<evidence type="ECO:0000313" key="1">
    <source>
        <dbReference type="EMBL" id="MUG68566.1"/>
    </source>
</evidence>
<dbReference type="OrthoDB" id="213028at2"/>
<dbReference type="AlphaFoldDB" id="A0A268EUY1"/>
<accession>A0A268EUY1</accession>
<gene>
    <name evidence="2" type="ORF">CHH67_11190</name>
    <name evidence="1" type="ORF">GNP94_21570</name>
</gene>
<dbReference type="InterPro" id="IPR036388">
    <property type="entry name" value="WH-like_DNA-bd_sf"/>
</dbReference>
<dbReference type="EMBL" id="WOAA01000029">
    <property type="protein sequence ID" value="MUG68566.1"/>
    <property type="molecule type" value="Genomic_DNA"/>
</dbReference>
<dbReference type="RefSeq" id="WP_095265271.1">
    <property type="nucleotide sequence ID" value="NZ_NPBY01000033.1"/>
</dbReference>
<dbReference type="PANTHER" id="PTHR33221:SF15">
    <property type="entry name" value="HTH-TYPE TRANSCRIPTIONAL REGULATOR YWGB-RELATED"/>
    <property type="match status" value="1"/>
</dbReference>
<evidence type="ECO:0000313" key="2">
    <source>
        <dbReference type="EMBL" id="PAD76932.1"/>
    </source>
</evidence>